<dbReference type="EMBL" id="LUCS01000009">
    <property type="protein sequence ID" value="KAF6512067.1"/>
    <property type="molecule type" value="Genomic_DNA"/>
</dbReference>
<name>A0ABQ7HIR9_GEOSE</name>
<keyword evidence="3" id="KW-1185">Reference proteome</keyword>
<sequence>MSGTFSVSLPTGSRLFKAVRRQARQLPDGARSGRRHRPATPVSHQFLSFHQKT</sequence>
<accession>A0ABQ7HIR9</accession>
<feature type="region of interest" description="Disordered" evidence="1">
    <location>
        <begin position="24"/>
        <end position="53"/>
    </location>
</feature>
<protein>
    <submittedName>
        <fullName evidence="2">Uncharacterized protein</fullName>
    </submittedName>
</protein>
<evidence type="ECO:0000313" key="3">
    <source>
        <dbReference type="Proteomes" id="UP000773850"/>
    </source>
</evidence>
<evidence type="ECO:0000313" key="2">
    <source>
        <dbReference type="EMBL" id="KAF6512067.1"/>
    </source>
</evidence>
<comment type="caution">
    <text evidence="2">The sequence shown here is derived from an EMBL/GenBank/DDBJ whole genome shotgun (WGS) entry which is preliminary data.</text>
</comment>
<dbReference type="Proteomes" id="UP000773850">
    <property type="component" value="Unassembled WGS sequence"/>
</dbReference>
<organism evidence="2 3">
    <name type="scientific">Geobacillus stearothermophilus</name>
    <name type="common">Bacillus stearothermophilus</name>
    <dbReference type="NCBI Taxonomy" id="1422"/>
    <lineage>
        <taxon>Bacteria</taxon>
        <taxon>Bacillati</taxon>
        <taxon>Bacillota</taxon>
        <taxon>Bacilli</taxon>
        <taxon>Bacillales</taxon>
        <taxon>Anoxybacillaceae</taxon>
        <taxon>Geobacillus</taxon>
    </lineage>
</organism>
<gene>
    <name evidence="2" type="ORF">GS8_366</name>
</gene>
<evidence type="ECO:0000256" key="1">
    <source>
        <dbReference type="SAM" id="MobiDB-lite"/>
    </source>
</evidence>
<reference evidence="2 3" key="1">
    <citation type="submission" date="2016-03" db="EMBL/GenBank/DDBJ databases">
        <title>Spore heat resistance.</title>
        <authorList>
            <person name="Boekhorst J."/>
            <person name="Berendsen E.M."/>
            <person name="Wells-Bennik M.H."/>
            <person name="Kuipers O.P."/>
        </authorList>
    </citation>
    <scope>NUCLEOTIDE SEQUENCE [LARGE SCALE GENOMIC DNA]</scope>
    <source>
        <strain evidence="2 3">GS8</strain>
    </source>
</reference>
<proteinExistence type="predicted"/>
<feature type="compositionally biased region" description="Polar residues" evidence="1">
    <location>
        <begin position="42"/>
        <end position="53"/>
    </location>
</feature>